<dbReference type="InterPro" id="IPR042525">
    <property type="entry name" value="Rad52_Rad59_Rad22_sf"/>
</dbReference>
<dbReference type="EMBL" id="ML735218">
    <property type="protein sequence ID" value="KAE8395446.1"/>
    <property type="molecule type" value="Genomic_DNA"/>
</dbReference>
<comment type="similarity">
    <text evidence="1">Belongs to the RAD52 family.</text>
</comment>
<proteinExistence type="inferred from homology"/>
<accession>A0A5N7CMM6</accession>
<reference evidence="4" key="1">
    <citation type="submission" date="2019-04" db="EMBL/GenBank/DDBJ databases">
        <title>Friends and foes A comparative genomics studyof 23 Aspergillus species from section Flavi.</title>
        <authorList>
            <consortium name="DOE Joint Genome Institute"/>
            <person name="Kjaerbolling I."/>
            <person name="Vesth T."/>
            <person name="Frisvad J.C."/>
            <person name="Nybo J.L."/>
            <person name="Theobald S."/>
            <person name="Kildgaard S."/>
            <person name="Isbrandt T."/>
            <person name="Kuo A."/>
            <person name="Sato A."/>
            <person name="Lyhne E.K."/>
            <person name="Kogle M.E."/>
            <person name="Wiebenga A."/>
            <person name="Kun R.S."/>
            <person name="Lubbers R.J."/>
            <person name="Makela M.R."/>
            <person name="Barry K."/>
            <person name="Chovatia M."/>
            <person name="Clum A."/>
            <person name="Daum C."/>
            <person name="Haridas S."/>
            <person name="He G."/>
            <person name="LaButti K."/>
            <person name="Lipzen A."/>
            <person name="Mondo S."/>
            <person name="Riley R."/>
            <person name="Salamov A."/>
            <person name="Simmons B.A."/>
            <person name="Magnuson J.K."/>
            <person name="Henrissat B."/>
            <person name="Mortensen U.H."/>
            <person name="Larsen T.O."/>
            <person name="Devries R.P."/>
            <person name="Grigoriev I.V."/>
            <person name="Machida M."/>
            <person name="Baker S.E."/>
            <person name="Andersen M.R."/>
        </authorList>
    </citation>
    <scope>NUCLEOTIDE SEQUENCE [LARGE SCALE GENOMIC DNA]</scope>
    <source>
        <strain evidence="4">IBT 14317</strain>
    </source>
</reference>
<dbReference type="Pfam" id="PF04098">
    <property type="entry name" value="Rad52_Rad22"/>
    <property type="match status" value="1"/>
</dbReference>
<evidence type="ECO:0000313" key="4">
    <source>
        <dbReference type="EMBL" id="KAE8395446.1"/>
    </source>
</evidence>
<name>A0A5N7CMM6_PETAA</name>
<dbReference type="CDD" id="cd16448">
    <property type="entry name" value="RING-H2"/>
    <property type="match status" value="1"/>
</dbReference>
<dbReference type="SUPFAM" id="SSF54768">
    <property type="entry name" value="dsRNA-binding domain-like"/>
    <property type="match status" value="1"/>
</dbReference>
<dbReference type="Gene3D" id="3.30.390.80">
    <property type="entry name" value="DNA repair protein Rad52/59/22"/>
    <property type="match status" value="1"/>
</dbReference>
<keyword evidence="3" id="KW-0234">DNA repair</keyword>
<sequence>MEVKDVKVVYLEQDGRVWSGGVLVRVWVSLKEEGVSWEDYGFGEGLKLGSRLLATEKAQKEAITDAFKRVMWQFRGGRDCAKCKSVEAVEGMRSVEARCEVCELCQEQGEVFRRWVELRCGHFFHGSCVLERMGVIGGK</sequence>
<keyword evidence="2" id="KW-0227">DNA damage</keyword>
<dbReference type="InterPro" id="IPR041247">
    <property type="entry name" value="Rad52_fam"/>
</dbReference>
<dbReference type="SUPFAM" id="SSF57850">
    <property type="entry name" value="RING/U-box"/>
    <property type="match status" value="1"/>
</dbReference>
<organism evidence="4">
    <name type="scientific">Petromyces alliaceus</name>
    <name type="common">Aspergillus alliaceus</name>
    <dbReference type="NCBI Taxonomy" id="209559"/>
    <lineage>
        <taxon>Eukaryota</taxon>
        <taxon>Fungi</taxon>
        <taxon>Dikarya</taxon>
        <taxon>Ascomycota</taxon>
        <taxon>Pezizomycotina</taxon>
        <taxon>Eurotiomycetes</taxon>
        <taxon>Eurotiomycetidae</taxon>
        <taxon>Eurotiales</taxon>
        <taxon>Aspergillaceae</taxon>
        <taxon>Aspergillus</taxon>
        <taxon>Aspergillus subgen. Circumdati</taxon>
    </lineage>
</organism>
<evidence type="ECO:0000256" key="3">
    <source>
        <dbReference type="ARBA" id="ARBA00023204"/>
    </source>
</evidence>
<dbReference type="AlphaFoldDB" id="A0A5N7CMM6"/>
<evidence type="ECO:0000256" key="1">
    <source>
        <dbReference type="ARBA" id="ARBA00006638"/>
    </source>
</evidence>
<dbReference type="GO" id="GO:0006310">
    <property type="term" value="P:DNA recombination"/>
    <property type="evidence" value="ECO:0007669"/>
    <property type="project" value="UniProtKB-ARBA"/>
</dbReference>
<gene>
    <name evidence="4" type="ORF">BDV23DRAFT_145008</name>
</gene>
<evidence type="ECO:0000256" key="2">
    <source>
        <dbReference type="ARBA" id="ARBA00022763"/>
    </source>
</evidence>
<dbReference type="GO" id="GO:0006302">
    <property type="term" value="P:double-strand break repair"/>
    <property type="evidence" value="ECO:0007669"/>
    <property type="project" value="UniProtKB-ARBA"/>
</dbReference>
<dbReference type="Proteomes" id="UP000326877">
    <property type="component" value="Unassembled WGS sequence"/>
</dbReference>
<protein>
    <submittedName>
        <fullName evidence="4">Uncharacterized protein</fullName>
    </submittedName>
</protein>